<organism evidence="2 3">
    <name type="scientific">Prochlorococcus phage P-HM1</name>
    <dbReference type="NCBI Taxonomy" id="445700"/>
    <lineage>
        <taxon>Viruses</taxon>
        <taxon>Duplodnaviria</taxon>
        <taxon>Heunggongvirae</taxon>
        <taxon>Uroviricota</taxon>
        <taxon>Caudoviricetes</taxon>
        <taxon>Eurybiavirus</taxon>
        <taxon>Eurybiavirus PHM2</taxon>
    </lineage>
</organism>
<reference evidence="2 3" key="1">
    <citation type="journal article" date="2010" name="Environ. Microbiol.">
        <title>Genomic analysis of oceanic cyanobacterial myoviruses compared with T4-like myoviruses from diverse hosts and environments.</title>
        <authorList>
            <person name="Sullivan M.B."/>
            <person name="Huang K.H."/>
            <person name="Ignacio-Espinoza J.C."/>
            <person name="Berlin A.M."/>
            <person name="Kelly L."/>
            <person name="Weigele P.R."/>
            <person name="DeFrancesco A.S."/>
            <person name="Kern S.E."/>
            <person name="Thompson L.R."/>
            <person name="Young S."/>
            <person name="Yandava C."/>
            <person name="Fu R."/>
            <person name="Krastins B."/>
            <person name="Chase M."/>
            <person name="Sarracino D."/>
            <person name="Osburne M.S."/>
            <person name="Henn M.R."/>
            <person name="Chisholm S.W."/>
        </authorList>
    </citation>
    <scope>NUCLEOTIDE SEQUENCE [LARGE SCALE GENOMIC DNA]</scope>
    <source>
        <strain evidence="2">M4-247</strain>
    </source>
</reference>
<evidence type="ECO:0000313" key="3">
    <source>
        <dbReference type="Proteomes" id="UP000006530"/>
    </source>
</evidence>
<name>E3SN37_9CAUD</name>
<dbReference type="RefSeq" id="YP_004322631.1">
    <property type="nucleotide sequence ID" value="NC_015280.1"/>
</dbReference>
<dbReference type="EMBL" id="GU071101">
    <property type="protein sequence ID" value="ADO98830.1"/>
    <property type="molecule type" value="Genomic_DNA"/>
</dbReference>
<evidence type="ECO:0000313" key="2">
    <source>
        <dbReference type="EMBL" id="ADO98830.1"/>
    </source>
</evidence>
<dbReference type="KEGG" id="vg:10327119"/>
<dbReference type="GeneID" id="10327119"/>
<sequence length="96" mass="11347">MIPLLLTASSFLNFCFYIYAIGFVFALGLEQVLKFRPLSVDSTMNERNMFIVQTNRKYLWRQTWVVNINWFVCNLGLYFLSRNMQAPVGDTFWQGM</sequence>
<keyword evidence="3" id="KW-1185">Reference proteome</keyword>
<dbReference type="OrthoDB" id="19624at10239"/>
<keyword evidence="1" id="KW-0812">Transmembrane</keyword>
<keyword evidence="1" id="KW-0472">Membrane</keyword>
<protein>
    <submittedName>
        <fullName evidence="2">Uncharacterized protein</fullName>
    </submittedName>
</protein>
<accession>E3SN37</accession>
<dbReference type="Proteomes" id="UP000006530">
    <property type="component" value="Segment"/>
</dbReference>
<gene>
    <name evidence="2" type="ORF">PHM1_206</name>
</gene>
<feature type="transmembrane region" description="Helical" evidence="1">
    <location>
        <begin position="6"/>
        <end position="29"/>
    </location>
</feature>
<proteinExistence type="predicted"/>
<keyword evidence="1" id="KW-1133">Transmembrane helix</keyword>
<evidence type="ECO:0000256" key="1">
    <source>
        <dbReference type="SAM" id="Phobius"/>
    </source>
</evidence>